<comment type="caution">
    <text evidence="11">The sequence shown here is derived from an EMBL/GenBank/DDBJ whole genome shotgun (WGS) entry which is preliminary data.</text>
</comment>
<gene>
    <name evidence="11" type="ORF">CMV_021053</name>
</gene>
<name>A0A8J4QWX6_9ROSI</name>
<evidence type="ECO:0000256" key="1">
    <source>
        <dbReference type="ARBA" id="ARBA00004123"/>
    </source>
</evidence>
<dbReference type="PANTHER" id="PTHR31657:SF19">
    <property type="entry name" value="ETHYLENE-RESPONSIVE TRANSCRIPTION FACTOR ERF053"/>
    <property type="match status" value="1"/>
</dbReference>
<feature type="region of interest" description="Disordered" evidence="9">
    <location>
        <begin position="280"/>
        <end position="355"/>
    </location>
</feature>
<keyword evidence="4" id="KW-0238">DNA-binding</keyword>
<evidence type="ECO:0000256" key="3">
    <source>
        <dbReference type="ARBA" id="ARBA00023015"/>
    </source>
</evidence>
<dbReference type="FunFam" id="3.30.730.10:FF:000001">
    <property type="entry name" value="Ethylene-responsive transcription factor 2"/>
    <property type="match status" value="1"/>
</dbReference>
<keyword evidence="2" id="KW-0936">Ethylene signaling pathway</keyword>
<dbReference type="GO" id="GO:0000976">
    <property type="term" value="F:transcription cis-regulatory region binding"/>
    <property type="evidence" value="ECO:0007669"/>
    <property type="project" value="UniProtKB-ARBA"/>
</dbReference>
<dbReference type="PANTHER" id="PTHR31657">
    <property type="entry name" value="ETHYLENE-RESPONSIVE TRANSCRIPTION FACTOR ERF061"/>
    <property type="match status" value="1"/>
</dbReference>
<protein>
    <recommendedName>
        <fullName evidence="10">AP2/ERF domain-containing protein</fullName>
    </recommendedName>
</protein>
<feature type="region of interest" description="Disordered" evidence="9">
    <location>
        <begin position="438"/>
        <end position="464"/>
    </location>
</feature>
<keyword evidence="5" id="KW-0010">Activator</keyword>
<sequence length="464" mass="52174">MAAAKNSGKSKKGVDESHSMIQNWDIDKGKDHDFGTERRQWKQFFDEASMSNRPLKKIRSPERQDPIQSSASLAHQTPPFSIPNPLTPSTASSRIVFPFAFDGSQQSFPFTQQYGTTTLPMYHPPPLQVPQINQQQMISFGTNQQLQQQQQSNAYPPPLLGGDMALSQQQQQQQVLQYWSDALNLSPRGRMMMMNRLGPDGRPLFRPPVQPINTTKLYRGVRQRHWGKWVAEIRLPRNRTRLWLGTFDTAEDAAMAYDREAFKLRGENARLNFPEHFLNKDKAVSTAPSSTTSSPPTPHESSRRSRYSKQPEQAPEEFNLQDLNMETMPPPPKPLPLPQTQEDNPDSDSGLGSSEVMTGDEVQAIAGDGEAGEGVSQSQELVWGEMQDAWFNAIAAGWGPGSPVWDDLDTTNNLLLQSQVPFGNQNQQEFNDSYLQRQQENLGSACSSSSSSCPMKPFFWKDQD</sequence>
<dbReference type="InterPro" id="IPR036955">
    <property type="entry name" value="AP2/ERF_dom_sf"/>
</dbReference>
<comment type="subcellular location">
    <subcellularLocation>
        <location evidence="1">Nucleus</location>
    </subcellularLocation>
</comment>
<organism evidence="11 12">
    <name type="scientific">Castanea mollissima</name>
    <name type="common">Chinese chestnut</name>
    <dbReference type="NCBI Taxonomy" id="60419"/>
    <lineage>
        <taxon>Eukaryota</taxon>
        <taxon>Viridiplantae</taxon>
        <taxon>Streptophyta</taxon>
        <taxon>Embryophyta</taxon>
        <taxon>Tracheophyta</taxon>
        <taxon>Spermatophyta</taxon>
        <taxon>Magnoliopsida</taxon>
        <taxon>eudicotyledons</taxon>
        <taxon>Gunneridae</taxon>
        <taxon>Pentapetalae</taxon>
        <taxon>rosids</taxon>
        <taxon>fabids</taxon>
        <taxon>Fagales</taxon>
        <taxon>Fagaceae</taxon>
        <taxon>Castanea</taxon>
    </lineage>
</organism>
<evidence type="ECO:0000256" key="6">
    <source>
        <dbReference type="ARBA" id="ARBA00023163"/>
    </source>
</evidence>
<dbReference type="AlphaFoldDB" id="A0A8J4QWX6"/>
<feature type="compositionally biased region" description="Pro residues" evidence="9">
    <location>
        <begin position="328"/>
        <end position="337"/>
    </location>
</feature>
<dbReference type="SMART" id="SM00380">
    <property type="entry name" value="AP2"/>
    <property type="match status" value="1"/>
</dbReference>
<dbReference type="Proteomes" id="UP000737018">
    <property type="component" value="Unassembled WGS sequence"/>
</dbReference>
<keyword evidence="3" id="KW-0805">Transcription regulation</keyword>
<proteinExistence type="inferred from homology"/>
<dbReference type="SUPFAM" id="SSF54171">
    <property type="entry name" value="DNA-binding domain"/>
    <property type="match status" value="1"/>
</dbReference>
<evidence type="ECO:0000259" key="10">
    <source>
        <dbReference type="PROSITE" id="PS51032"/>
    </source>
</evidence>
<dbReference type="Gene3D" id="3.30.730.10">
    <property type="entry name" value="AP2/ERF domain"/>
    <property type="match status" value="1"/>
</dbReference>
<accession>A0A8J4QWX6</accession>
<dbReference type="OrthoDB" id="771648at2759"/>
<feature type="compositionally biased region" description="Low complexity" evidence="9">
    <location>
        <begin position="444"/>
        <end position="453"/>
    </location>
</feature>
<dbReference type="InterPro" id="IPR016177">
    <property type="entry name" value="DNA-bd_dom_sf"/>
</dbReference>
<dbReference type="GO" id="GO:0009873">
    <property type="term" value="P:ethylene-activated signaling pathway"/>
    <property type="evidence" value="ECO:0007669"/>
    <property type="project" value="UniProtKB-KW"/>
</dbReference>
<dbReference type="InterPro" id="IPR051758">
    <property type="entry name" value="ERF/AP2-like"/>
</dbReference>
<keyword evidence="7" id="KW-0539">Nucleus</keyword>
<feature type="domain" description="AP2/ERF" evidence="10">
    <location>
        <begin position="217"/>
        <end position="274"/>
    </location>
</feature>
<feature type="region of interest" description="Disordered" evidence="9">
    <location>
        <begin position="1"/>
        <end position="33"/>
    </location>
</feature>
<evidence type="ECO:0000313" key="12">
    <source>
        <dbReference type="Proteomes" id="UP000737018"/>
    </source>
</evidence>
<dbReference type="GO" id="GO:0005634">
    <property type="term" value="C:nucleus"/>
    <property type="evidence" value="ECO:0007669"/>
    <property type="project" value="UniProtKB-SubCell"/>
</dbReference>
<evidence type="ECO:0000256" key="8">
    <source>
        <dbReference type="ARBA" id="ARBA00024343"/>
    </source>
</evidence>
<evidence type="ECO:0000256" key="9">
    <source>
        <dbReference type="SAM" id="MobiDB-lite"/>
    </source>
</evidence>
<dbReference type="InterPro" id="IPR001471">
    <property type="entry name" value="AP2/ERF_dom"/>
</dbReference>
<feature type="region of interest" description="Disordered" evidence="9">
    <location>
        <begin position="45"/>
        <end position="82"/>
    </location>
</feature>
<dbReference type="PRINTS" id="PR00367">
    <property type="entry name" value="ETHRSPELEMNT"/>
</dbReference>
<keyword evidence="12" id="KW-1185">Reference proteome</keyword>
<dbReference type="PROSITE" id="PS51032">
    <property type="entry name" value="AP2_ERF"/>
    <property type="match status" value="1"/>
</dbReference>
<evidence type="ECO:0000256" key="2">
    <source>
        <dbReference type="ARBA" id="ARBA00022745"/>
    </source>
</evidence>
<dbReference type="EMBL" id="JRKL02004046">
    <property type="protein sequence ID" value="KAF3953513.1"/>
    <property type="molecule type" value="Genomic_DNA"/>
</dbReference>
<dbReference type="Pfam" id="PF00847">
    <property type="entry name" value="AP2"/>
    <property type="match status" value="1"/>
</dbReference>
<reference evidence="11" key="1">
    <citation type="submission" date="2020-03" db="EMBL/GenBank/DDBJ databases">
        <title>Castanea mollissima Vanexum genome sequencing.</title>
        <authorList>
            <person name="Staton M."/>
        </authorList>
    </citation>
    <scope>NUCLEOTIDE SEQUENCE</scope>
    <source>
        <tissue evidence="11">Leaf</tissue>
    </source>
</reference>
<evidence type="ECO:0000256" key="7">
    <source>
        <dbReference type="ARBA" id="ARBA00023242"/>
    </source>
</evidence>
<comment type="similarity">
    <text evidence="8">Belongs to the AP2/ERF transcription factor family. ERF subfamily.</text>
</comment>
<evidence type="ECO:0000256" key="5">
    <source>
        <dbReference type="ARBA" id="ARBA00023159"/>
    </source>
</evidence>
<evidence type="ECO:0000256" key="4">
    <source>
        <dbReference type="ARBA" id="ARBA00023125"/>
    </source>
</evidence>
<evidence type="ECO:0000313" key="11">
    <source>
        <dbReference type="EMBL" id="KAF3953513.1"/>
    </source>
</evidence>
<keyword evidence="6" id="KW-0804">Transcription</keyword>
<feature type="compositionally biased region" description="Low complexity" evidence="9">
    <location>
        <begin position="285"/>
        <end position="294"/>
    </location>
</feature>
<dbReference type="GO" id="GO:0003700">
    <property type="term" value="F:DNA-binding transcription factor activity"/>
    <property type="evidence" value="ECO:0007669"/>
    <property type="project" value="InterPro"/>
</dbReference>
<dbReference type="CDD" id="cd00018">
    <property type="entry name" value="AP2"/>
    <property type="match status" value="1"/>
</dbReference>
<feature type="compositionally biased region" description="Polar residues" evidence="9">
    <location>
        <begin position="66"/>
        <end position="79"/>
    </location>
</feature>